<evidence type="ECO:0000313" key="2">
    <source>
        <dbReference type="EMBL" id="KAG0558876.1"/>
    </source>
</evidence>
<sequence length="103" mass="11612">MVFAKLQFGGSSNPTLNPFQSGTSIFAISVTLLFVDVVADAVAFAAKDSIFQTSPSCCATQTHTHSHTQRHTQRHIDTHIRHRDTDTYRHRHRHRETATHTES</sequence>
<comment type="caution">
    <text evidence="2">The sequence shown here is derived from an EMBL/GenBank/DDBJ whole genome shotgun (WGS) entry which is preliminary data.</text>
</comment>
<evidence type="ECO:0000256" key="1">
    <source>
        <dbReference type="SAM" id="MobiDB-lite"/>
    </source>
</evidence>
<dbReference type="Proteomes" id="UP000822688">
    <property type="component" value="Chromosome 10"/>
</dbReference>
<name>A0A8T0GHF1_CERPU</name>
<dbReference type="EMBL" id="CM026431">
    <property type="protein sequence ID" value="KAG0558876.1"/>
    <property type="molecule type" value="Genomic_DNA"/>
</dbReference>
<protein>
    <submittedName>
        <fullName evidence="2">Uncharacterized protein</fullName>
    </submittedName>
</protein>
<proteinExistence type="predicted"/>
<reference evidence="2" key="1">
    <citation type="submission" date="2020-06" db="EMBL/GenBank/DDBJ databases">
        <title>WGS assembly of Ceratodon purpureus strain R40.</title>
        <authorList>
            <person name="Carey S.B."/>
            <person name="Jenkins J."/>
            <person name="Shu S."/>
            <person name="Lovell J.T."/>
            <person name="Sreedasyam A."/>
            <person name="Maumus F."/>
            <person name="Tiley G.P."/>
            <person name="Fernandez-Pozo N."/>
            <person name="Barry K."/>
            <person name="Chen C."/>
            <person name="Wang M."/>
            <person name="Lipzen A."/>
            <person name="Daum C."/>
            <person name="Saski C.A."/>
            <person name="Payton A.C."/>
            <person name="Mcbreen J.C."/>
            <person name="Conrad R.E."/>
            <person name="Kollar L.M."/>
            <person name="Olsson S."/>
            <person name="Huttunen S."/>
            <person name="Landis J.B."/>
            <person name="Wickett N.J."/>
            <person name="Johnson M.G."/>
            <person name="Rensing S.A."/>
            <person name="Grimwood J."/>
            <person name="Schmutz J."/>
            <person name="Mcdaniel S.F."/>
        </authorList>
    </citation>
    <scope>NUCLEOTIDE SEQUENCE</scope>
    <source>
        <strain evidence="2">R40</strain>
    </source>
</reference>
<accession>A0A8T0GHF1</accession>
<evidence type="ECO:0000313" key="3">
    <source>
        <dbReference type="Proteomes" id="UP000822688"/>
    </source>
</evidence>
<gene>
    <name evidence="2" type="ORF">KC19_10G061100</name>
</gene>
<feature type="region of interest" description="Disordered" evidence="1">
    <location>
        <begin position="61"/>
        <end position="103"/>
    </location>
</feature>
<feature type="compositionally biased region" description="Basic and acidic residues" evidence="1">
    <location>
        <begin position="74"/>
        <end position="88"/>
    </location>
</feature>
<dbReference type="AlphaFoldDB" id="A0A8T0GHF1"/>
<feature type="compositionally biased region" description="Basic residues" evidence="1">
    <location>
        <begin position="64"/>
        <end position="73"/>
    </location>
</feature>
<organism evidence="2 3">
    <name type="scientific">Ceratodon purpureus</name>
    <name type="common">Fire moss</name>
    <name type="synonym">Dicranum purpureum</name>
    <dbReference type="NCBI Taxonomy" id="3225"/>
    <lineage>
        <taxon>Eukaryota</taxon>
        <taxon>Viridiplantae</taxon>
        <taxon>Streptophyta</taxon>
        <taxon>Embryophyta</taxon>
        <taxon>Bryophyta</taxon>
        <taxon>Bryophytina</taxon>
        <taxon>Bryopsida</taxon>
        <taxon>Dicranidae</taxon>
        <taxon>Pseudoditrichales</taxon>
        <taxon>Ditrichaceae</taxon>
        <taxon>Ceratodon</taxon>
    </lineage>
</organism>
<keyword evidence="3" id="KW-1185">Reference proteome</keyword>